<accession>E4YLJ4</accession>
<dbReference type="EMBL" id="FN654763">
    <property type="protein sequence ID" value="CBY36355.1"/>
    <property type="molecule type" value="Genomic_DNA"/>
</dbReference>
<evidence type="ECO:0000313" key="1">
    <source>
        <dbReference type="EMBL" id="CBY36355.1"/>
    </source>
</evidence>
<sequence length="136" mass="15269">MTDNQIDSMRMLELAYRLPMAFWSHFDKIDTEQNNPPKWNFLINKTGVQCSIFWEDNSAKDKLSESLDVGLNSVANDGEEYKSAALLELLLGKIDDENTTNSSGQKQLLETLVGLKASFESEEKSAQVNSFNSQIG</sequence>
<reference evidence="1" key="1">
    <citation type="journal article" date="2010" name="Science">
        <title>Plasticity of animal genome architecture unmasked by rapid evolution of a pelagic tunicate.</title>
        <authorList>
            <person name="Denoeud F."/>
            <person name="Henriet S."/>
            <person name="Mungpakdee S."/>
            <person name="Aury J.M."/>
            <person name="Da Silva C."/>
            <person name="Brinkmann H."/>
            <person name="Mikhaleva J."/>
            <person name="Olsen L.C."/>
            <person name="Jubin C."/>
            <person name="Canestro C."/>
            <person name="Bouquet J.M."/>
            <person name="Danks G."/>
            <person name="Poulain J."/>
            <person name="Campsteijn C."/>
            <person name="Adamski M."/>
            <person name="Cross I."/>
            <person name="Yadetie F."/>
            <person name="Muffato M."/>
            <person name="Louis A."/>
            <person name="Butcher S."/>
            <person name="Tsagkogeorga G."/>
            <person name="Konrad A."/>
            <person name="Singh S."/>
            <person name="Jensen M.F."/>
            <person name="Cong E.H."/>
            <person name="Eikeseth-Otteraa H."/>
            <person name="Noel B."/>
            <person name="Anthouard V."/>
            <person name="Porcel B.M."/>
            <person name="Kachouri-Lafond R."/>
            <person name="Nishino A."/>
            <person name="Ugolini M."/>
            <person name="Chourrout P."/>
            <person name="Nishida H."/>
            <person name="Aasland R."/>
            <person name="Huzurbazar S."/>
            <person name="Westhof E."/>
            <person name="Delsuc F."/>
            <person name="Lehrach H."/>
            <person name="Reinhardt R."/>
            <person name="Weissenbach J."/>
            <person name="Roy S.W."/>
            <person name="Artiguenave F."/>
            <person name="Postlethwait J.H."/>
            <person name="Manak J.R."/>
            <person name="Thompson E.M."/>
            <person name="Jaillon O."/>
            <person name="Du Pasquier L."/>
            <person name="Boudinot P."/>
            <person name="Liberles D.A."/>
            <person name="Volff J.N."/>
            <person name="Philippe H."/>
            <person name="Lenhard B."/>
            <person name="Roest Crollius H."/>
            <person name="Wincker P."/>
            <person name="Chourrout D."/>
        </authorList>
    </citation>
    <scope>NUCLEOTIDE SEQUENCE [LARGE SCALE GENOMIC DNA]</scope>
</reference>
<name>E4YLJ4_OIKDI</name>
<dbReference type="Proteomes" id="UP000011014">
    <property type="component" value="Unassembled WGS sequence"/>
</dbReference>
<proteinExistence type="predicted"/>
<gene>
    <name evidence="1" type="ORF">GSOID_T00028853001</name>
</gene>
<protein>
    <submittedName>
        <fullName evidence="1">Uncharacterized protein</fullName>
    </submittedName>
</protein>
<dbReference type="AlphaFoldDB" id="E4YLJ4"/>
<organism evidence="1">
    <name type="scientific">Oikopleura dioica</name>
    <name type="common">Tunicate</name>
    <dbReference type="NCBI Taxonomy" id="34765"/>
    <lineage>
        <taxon>Eukaryota</taxon>
        <taxon>Metazoa</taxon>
        <taxon>Chordata</taxon>
        <taxon>Tunicata</taxon>
        <taxon>Appendicularia</taxon>
        <taxon>Copelata</taxon>
        <taxon>Oikopleuridae</taxon>
        <taxon>Oikopleura</taxon>
    </lineage>
</organism>